<dbReference type="CDD" id="cd07251">
    <property type="entry name" value="VOC_like"/>
    <property type="match status" value="1"/>
</dbReference>
<evidence type="ECO:0000313" key="5">
    <source>
        <dbReference type="Proteomes" id="UP000051887"/>
    </source>
</evidence>
<feature type="domain" description="VOC" evidence="1">
    <location>
        <begin position="4"/>
        <end position="135"/>
    </location>
</feature>
<gene>
    <name evidence="2" type="ORF">TL5118_00126</name>
    <name evidence="3" type="ORF">TL5120_00158</name>
</gene>
<sequence>MEQRISLVTLGCQNVETQTKFYEKLGWRRVQTQEGIVAFDLLSQVLGLYPIAALAEDLGVDEAQLQPAHADPNEPRYSAVTLGYNTRDRAEVDHVVAAAKSAGATIVKAPAEVFWGGYHGYFADPEGHLWEVAHNPFSSLSPEGAFCWNGYPDG</sequence>
<dbReference type="Gene3D" id="3.10.180.10">
    <property type="entry name" value="2,3-Dihydroxybiphenyl 1,2-Dioxygenase, domain 1"/>
    <property type="match status" value="1"/>
</dbReference>
<proteinExistence type="predicted"/>
<dbReference type="PROSITE" id="PS51819">
    <property type="entry name" value="VOC"/>
    <property type="match status" value="1"/>
</dbReference>
<name>A0A0P1FK76_9RHOB</name>
<dbReference type="GO" id="GO:0016829">
    <property type="term" value="F:lyase activity"/>
    <property type="evidence" value="ECO:0007669"/>
    <property type="project" value="UniProtKB-KW"/>
</dbReference>
<dbReference type="PANTHER" id="PTHR36503">
    <property type="entry name" value="BLR2520 PROTEIN"/>
    <property type="match status" value="1"/>
</dbReference>
<protein>
    <submittedName>
        <fullName evidence="2 3">Lactoylglutathione lyase</fullName>
    </submittedName>
</protein>
<keyword evidence="3" id="KW-0456">Lyase</keyword>
<evidence type="ECO:0000313" key="2">
    <source>
        <dbReference type="EMBL" id="CUH62671.1"/>
    </source>
</evidence>
<keyword evidence="4" id="KW-1185">Reference proteome</keyword>
<evidence type="ECO:0000259" key="1">
    <source>
        <dbReference type="PROSITE" id="PS51819"/>
    </source>
</evidence>
<dbReference type="AlphaFoldDB" id="A0A0P1FK76"/>
<dbReference type="InterPro" id="IPR029068">
    <property type="entry name" value="Glyas_Bleomycin-R_OHBP_Dase"/>
</dbReference>
<dbReference type="SUPFAM" id="SSF54593">
    <property type="entry name" value="Glyoxalase/Bleomycin resistance protein/Dihydroxybiphenyl dioxygenase"/>
    <property type="match status" value="1"/>
</dbReference>
<evidence type="ECO:0000313" key="4">
    <source>
        <dbReference type="Proteomes" id="UP000051086"/>
    </source>
</evidence>
<dbReference type="Pfam" id="PF00903">
    <property type="entry name" value="Glyoxalase"/>
    <property type="match status" value="1"/>
</dbReference>
<dbReference type="Proteomes" id="UP000051086">
    <property type="component" value="Unassembled WGS sequence"/>
</dbReference>
<reference evidence="2 4" key="1">
    <citation type="submission" date="2015-09" db="EMBL/GenBank/DDBJ databases">
        <authorList>
            <person name="Rodrigo-Torres L."/>
            <person name="Arahal D.R."/>
        </authorList>
    </citation>
    <scope>NUCLEOTIDE SEQUENCE [LARGE SCALE GENOMIC DNA]</scope>
    <source>
        <strain evidence="2 4">CECT 5118</strain>
    </source>
</reference>
<dbReference type="PANTHER" id="PTHR36503:SF1">
    <property type="entry name" value="BLR2520 PROTEIN"/>
    <property type="match status" value="1"/>
</dbReference>
<dbReference type="EMBL" id="CYSC01000003">
    <property type="protein sequence ID" value="CUH70382.1"/>
    <property type="molecule type" value="Genomic_DNA"/>
</dbReference>
<evidence type="ECO:0000313" key="3">
    <source>
        <dbReference type="EMBL" id="CUH70382.1"/>
    </source>
</evidence>
<dbReference type="InterPro" id="IPR037523">
    <property type="entry name" value="VOC_core"/>
</dbReference>
<dbReference type="EMBL" id="CYSB01000004">
    <property type="protein sequence ID" value="CUH62671.1"/>
    <property type="molecule type" value="Genomic_DNA"/>
</dbReference>
<organism evidence="3 5">
    <name type="scientific">Thalassovita autumnalis</name>
    <dbReference type="NCBI Taxonomy" id="2072972"/>
    <lineage>
        <taxon>Bacteria</taxon>
        <taxon>Pseudomonadati</taxon>
        <taxon>Pseudomonadota</taxon>
        <taxon>Alphaproteobacteria</taxon>
        <taxon>Rhodobacterales</taxon>
        <taxon>Roseobacteraceae</taxon>
        <taxon>Thalassovita</taxon>
    </lineage>
</organism>
<accession>A0A0P1FK76</accession>
<reference evidence="3 5" key="2">
    <citation type="submission" date="2015-09" db="EMBL/GenBank/DDBJ databases">
        <authorList>
            <consortium name="Swine Surveillance"/>
        </authorList>
    </citation>
    <scope>NUCLEOTIDE SEQUENCE [LARGE SCALE GENOMIC DNA]</scope>
    <source>
        <strain evidence="3 5">5120</strain>
    </source>
</reference>
<dbReference type="RefSeq" id="WP_058241731.1">
    <property type="nucleotide sequence ID" value="NZ_CYSB01000004.1"/>
</dbReference>
<dbReference type="InterPro" id="IPR004360">
    <property type="entry name" value="Glyas_Fos-R_dOase_dom"/>
</dbReference>
<dbReference type="Proteomes" id="UP000051887">
    <property type="component" value="Unassembled WGS sequence"/>
</dbReference>
<dbReference type="OrthoDB" id="9798430at2"/>